<sequence>MSSTPIRVRMAEFAIGKSPDILVTIGLGSCVGVAIYDRYNNIGGLIHIMLPENKKGLKPAKYADTGIPLLIKKMEEEGAKRRNMVAKIAGGSHMFSNGDDNGLNVGSRNIKAVREILAEQNIDIVGEDVGKTYGRTMEFHTEDGKVIIKSYKMGKKIL</sequence>
<dbReference type="KEGG" id="hor:Hore_07640"/>
<dbReference type="GO" id="GO:0006935">
    <property type="term" value="P:chemotaxis"/>
    <property type="evidence" value="ECO:0007669"/>
    <property type="project" value="UniProtKB-UniRule"/>
</dbReference>
<dbReference type="CDD" id="cd16352">
    <property type="entry name" value="CheD"/>
    <property type="match status" value="1"/>
</dbReference>
<gene>
    <name evidence="3" type="primary">cheD</name>
    <name evidence="4" type="ordered locus">Hore_07640</name>
</gene>
<name>B8CW52_HALOH</name>
<dbReference type="OrthoDB" id="9807202at2"/>
<dbReference type="eggNOG" id="COG1871">
    <property type="taxonomic scope" value="Bacteria"/>
</dbReference>
<dbReference type="HAMAP" id="MF_01440">
    <property type="entry name" value="CheD"/>
    <property type="match status" value="1"/>
</dbReference>
<dbReference type="InterPro" id="IPR011324">
    <property type="entry name" value="Cytotoxic_necrot_fac-like_cat"/>
</dbReference>
<keyword evidence="2 3" id="KW-0378">Hydrolase</keyword>
<dbReference type="Proteomes" id="UP000000719">
    <property type="component" value="Chromosome"/>
</dbReference>
<organism evidence="4 5">
    <name type="scientific">Halothermothrix orenii (strain H 168 / OCM 544 / DSM 9562)</name>
    <dbReference type="NCBI Taxonomy" id="373903"/>
    <lineage>
        <taxon>Bacteria</taxon>
        <taxon>Bacillati</taxon>
        <taxon>Bacillota</taxon>
        <taxon>Clostridia</taxon>
        <taxon>Halanaerobiales</taxon>
        <taxon>Halothermotrichaceae</taxon>
        <taxon>Halothermothrix</taxon>
    </lineage>
</organism>
<evidence type="ECO:0000256" key="3">
    <source>
        <dbReference type="HAMAP-Rule" id="MF_01440"/>
    </source>
</evidence>
<evidence type="ECO:0000313" key="4">
    <source>
        <dbReference type="EMBL" id="ACL69521.1"/>
    </source>
</evidence>
<dbReference type="AlphaFoldDB" id="B8CW52"/>
<dbReference type="EC" id="3.5.1.44" evidence="3"/>
<dbReference type="Gene3D" id="3.30.1330.200">
    <property type="match status" value="1"/>
</dbReference>
<dbReference type="SUPFAM" id="SSF64438">
    <property type="entry name" value="CNF1/YfiH-like putative cysteine hydrolases"/>
    <property type="match status" value="1"/>
</dbReference>
<dbReference type="PANTHER" id="PTHR35147:SF1">
    <property type="entry name" value="CHEMORECEPTOR GLUTAMINE DEAMIDASE CHED-RELATED"/>
    <property type="match status" value="1"/>
</dbReference>
<dbReference type="Pfam" id="PF03975">
    <property type="entry name" value="CheD"/>
    <property type="match status" value="1"/>
</dbReference>
<keyword evidence="1 3" id="KW-0145">Chemotaxis</keyword>
<dbReference type="HOGENOM" id="CLU_087854_2_0_9"/>
<protein>
    <recommendedName>
        <fullName evidence="3">Probable chemoreceptor glutamine deamidase CheD</fullName>
        <ecNumber evidence="3">3.5.1.44</ecNumber>
    </recommendedName>
</protein>
<comment type="catalytic activity">
    <reaction evidence="3">
        <text>L-glutaminyl-[protein] + H2O = L-glutamyl-[protein] + NH4(+)</text>
        <dbReference type="Rhea" id="RHEA:16441"/>
        <dbReference type="Rhea" id="RHEA-COMP:10207"/>
        <dbReference type="Rhea" id="RHEA-COMP:10208"/>
        <dbReference type="ChEBI" id="CHEBI:15377"/>
        <dbReference type="ChEBI" id="CHEBI:28938"/>
        <dbReference type="ChEBI" id="CHEBI:29973"/>
        <dbReference type="ChEBI" id="CHEBI:30011"/>
        <dbReference type="EC" id="3.5.1.44"/>
    </reaction>
</comment>
<dbReference type="RefSeq" id="WP_012635709.1">
    <property type="nucleotide sequence ID" value="NC_011899.1"/>
</dbReference>
<dbReference type="InterPro" id="IPR038592">
    <property type="entry name" value="CheD-like_sf"/>
</dbReference>
<keyword evidence="5" id="KW-1185">Reference proteome</keyword>
<dbReference type="InterPro" id="IPR005659">
    <property type="entry name" value="Chemorcpt_Glu_NH3ase_CheD"/>
</dbReference>
<evidence type="ECO:0000256" key="1">
    <source>
        <dbReference type="ARBA" id="ARBA00022500"/>
    </source>
</evidence>
<comment type="similarity">
    <text evidence="3">Belongs to the CheD family.</text>
</comment>
<evidence type="ECO:0000256" key="2">
    <source>
        <dbReference type="ARBA" id="ARBA00022801"/>
    </source>
</evidence>
<dbReference type="GO" id="GO:0050568">
    <property type="term" value="F:protein-glutamine glutaminase activity"/>
    <property type="evidence" value="ECO:0007669"/>
    <property type="project" value="UniProtKB-UniRule"/>
</dbReference>
<accession>B8CW52</accession>
<dbReference type="STRING" id="373903.Hore_07640"/>
<dbReference type="EMBL" id="CP001098">
    <property type="protein sequence ID" value="ACL69521.1"/>
    <property type="molecule type" value="Genomic_DNA"/>
</dbReference>
<proteinExistence type="inferred from homology"/>
<dbReference type="PANTHER" id="PTHR35147">
    <property type="entry name" value="CHEMORECEPTOR GLUTAMINE DEAMIDASE CHED-RELATED"/>
    <property type="match status" value="1"/>
</dbReference>
<comment type="function">
    <text evidence="3">Probably deamidates glutamine residues to glutamate on methyl-accepting chemotaxis receptors (MCPs), playing an important role in chemotaxis.</text>
</comment>
<reference evidence="4 5" key="1">
    <citation type="journal article" date="2009" name="PLoS ONE">
        <title>Genome analysis of the anaerobic thermohalophilic bacterium Halothermothrix orenii.</title>
        <authorList>
            <person name="Mavromatis K."/>
            <person name="Ivanova N."/>
            <person name="Anderson I."/>
            <person name="Lykidis A."/>
            <person name="Hooper S.D."/>
            <person name="Sun H."/>
            <person name="Kunin V."/>
            <person name="Lapidus A."/>
            <person name="Hugenholtz P."/>
            <person name="Patel B."/>
            <person name="Kyrpides N.C."/>
        </authorList>
    </citation>
    <scope>NUCLEOTIDE SEQUENCE [LARGE SCALE GENOMIC DNA]</scope>
    <source>
        <strain evidence="5">H 168 / OCM 544 / DSM 9562</strain>
    </source>
</reference>
<evidence type="ECO:0000313" key="5">
    <source>
        <dbReference type="Proteomes" id="UP000000719"/>
    </source>
</evidence>